<protein>
    <submittedName>
        <fullName evidence="1">KRR1 small subunit processome component-like protein</fullName>
    </submittedName>
</protein>
<feature type="non-terminal residue" evidence="1">
    <location>
        <position position="1"/>
    </location>
</feature>
<sequence length="1349" mass="151012">RQNGNIWLNDTALKSIWKEGKVTSLTVPSAVENKLTLQYGGSVQTWTFTASTKFIQIRGRQKPQEEPTSVTKGFLELLRPSEVFACENATSFFHQDENFFLAIGHTMRHPVKLESRTTSMLLVSWVENRPAVSNSHTVTLYHTELSSYSTLSTDTTTNNQYRFTALDSCSPYVACVEIAGSHSFTCISTITDPDIPKDFEVTSWNSSSISLTWDCPENRKFSLFLLTAFYLNGTDHVTEEVPLWIDEDAYILSDLQPCTRVKFGLQTVCQAGMESRYSKMVLNDGNSIHSSIEALHQSLFGPDNYTLSWEVRNTSSISTFRVYHEGALQGTTLIANYTVRELLPCKQYRAKVAALCGDGPHGVSELQYHSNSSTAQWKPSSTHHPAMAFLYELSLQNGTILQTSRVTDTQLPLPGLQEGKSYILHVWEECGGHWESERSHVYFKGADSSLKLLGRAIGHTLEQELELQFSSMTLTMVVPWSLPEELQDDASEPRAAMGKIFKDKLQTLLKGFDQPARIELATLEPADEPDKTEILFMSFDASKTDDVPLLAKDQLNYIRSLSATNVTVTDGVIHWDGPDLCASSIQTVCPRNSLCINTLGSYTCVCRHGFYDVSAIIGPSAALHPVCNEKGLFSQCLEKLAIGGIAKPYLTSHMGGNVDVKLNDGRCAVDEGDVFYYFRASRNASECGTERRFQNTLTVTLTKEQTISRRDLKVVWKCVYPRHYVRNAHVSVDLEWLSSLSLVEYSPSLVLGLTMDLYADVSYTYSYRHVIALELDDTLFFQVALQTNNTFASDMLLQVESCWATESTDPQDSVQGLLLQNGCPVDNTFHWLSVNGAAQRSRFSVQMFAMPKGLPFYIHCLANICGPGEDCVKNCTSKHRTKRSVSQEDGMGKRAAVVSAGPLVVNERVKSGVPTSSWAEHMTMISIVAGSIGFLGVTILSRAPTLDRTLSREEESLRHFRFCLAMASSTTGDGVSETQTGKKSKKSKNQVDESELLTVPDGWKEPTFSREDNPRGLLEESSFATLFPKYREAYLKECWPLVEKALGEAHIKASLDLIEGSITVSTTKKTFDPYAIVRARDLIKLLARSVPFEQAVRILQDDTACDIIKIGTLVRNRERFVKRRQRLIGPKGSTLKALELLTNCYVMVQGNTVSALGPFNGLKEVRKVVMDTMKNIHPIYNIKTLMIKRELSKDPDLRMQSWERFLPKFRHKNLAKRREPKKKSVKKEYTPFPPSQPESQVDKELATGEFFLRESVKKRKKMEEIKVKQAEALTKKQEERNKAFIPPKEKPLMKKTTKAPTEGKLDIEAIKEKVKKAKSKKLGAPPVNPAPPASGTTDKKKKNKAKSKG</sequence>
<proteinExistence type="predicted"/>
<dbReference type="EMBL" id="CM024810">
    <property type="protein sequence ID" value="KAG8005767.1"/>
    <property type="molecule type" value="Genomic_DNA"/>
</dbReference>
<organism evidence="1 2">
    <name type="scientific">Nibea albiflora</name>
    <name type="common">Yellow drum</name>
    <name type="synonym">Corvina albiflora</name>
    <dbReference type="NCBI Taxonomy" id="240163"/>
    <lineage>
        <taxon>Eukaryota</taxon>
        <taxon>Metazoa</taxon>
        <taxon>Chordata</taxon>
        <taxon>Craniata</taxon>
        <taxon>Vertebrata</taxon>
        <taxon>Euteleostomi</taxon>
        <taxon>Actinopterygii</taxon>
        <taxon>Neopterygii</taxon>
        <taxon>Teleostei</taxon>
        <taxon>Neoteleostei</taxon>
        <taxon>Acanthomorphata</taxon>
        <taxon>Eupercaria</taxon>
        <taxon>Sciaenidae</taxon>
        <taxon>Nibea</taxon>
    </lineage>
</organism>
<accession>A0ACB7EU65</accession>
<comment type="caution">
    <text evidence="1">The sequence shown here is derived from an EMBL/GenBank/DDBJ whole genome shotgun (WGS) entry which is preliminary data.</text>
</comment>
<name>A0ACB7EU65_NIBAL</name>
<gene>
    <name evidence="1" type="primary">KRR1</name>
    <name evidence="1" type="ORF">GBF38_001748</name>
</gene>
<reference evidence="1" key="1">
    <citation type="submission" date="2020-04" db="EMBL/GenBank/DDBJ databases">
        <title>A chromosome-scale assembly and high-density genetic map of the yellow drum (Nibea albiflora) genome.</title>
        <authorList>
            <person name="Xu D."/>
            <person name="Zhang W."/>
            <person name="Chen R."/>
            <person name="Tan P."/>
            <person name="Wang L."/>
            <person name="Song H."/>
            <person name="Tian L."/>
            <person name="Zhu Q."/>
            <person name="Wang B."/>
        </authorList>
    </citation>
    <scope>NUCLEOTIDE SEQUENCE</scope>
    <source>
        <strain evidence="1">ZJHYS-2018</strain>
    </source>
</reference>
<keyword evidence="2" id="KW-1185">Reference proteome</keyword>
<evidence type="ECO:0000313" key="2">
    <source>
        <dbReference type="Proteomes" id="UP000805704"/>
    </source>
</evidence>
<evidence type="ECO:0000313" key="1">
    <source>
        <dbReference type="EMBL" id="KAG8005767.1"/>
    </source>
</evidence>
<dbReference type="Proteomes" id="UP000805704">
    <property type="component" value="Chromosome 22"/>
</dbReference>